<feature type="compositionally biased region" description="Basic and acidic residues" evidence="1">
    <location>
        <begin position="97"/>
        <end position="111"/>
    </location>
</feature>
<dbReference type="InterPro" id="IPR002035">
    <property type="entry name" value="VWF_A"/>
</dbReference>
<sequence length="126" mass="14001">MLGLADSLREKDVDIITVGVGYGVDEKELKDVAKDPKNYFPVKGFDELLDILSDLFKSVDKLVQTDQEEDAAAAAKLQEEEVARNNSESSMLQKSSQKNDKNASDCDKDECPYMNPIIVNIQSDIN</sequence>
<gene>
    <name evidence="3" type="ORF">RF11_05281</name>
</gene>
<evidence type="ECO:0000313" key="4">
    <source>
        <dbReference type="Proteomes" id="UP000031668"/>
    </source>
</evidence>
<dbReference type="InterPro" id="IPR036465">
    <property type="entry name" value="vWFA_dom_sf"/>
</dbReference>
<keyword evidence="4" id="KW-1185">Reference proteome</keyword>
<reference evidence="3 4" key="1">
    <citation type="journal article" date="2014" name="Genome Biol. Evol.">
        <title>The genome of the myxosporean Thelohanellus kitauei shows adaptations to nutrient acquisition within its fish host.</title>
        <authorList>
            <person name="Yang Y."/>
            <person name="Xiong J."/>
            <person name="Zhou Z."/>
            <person name="Huo F."/>
            <person name="Miao W."/>
            <person name="Ran C."/>
            <person name="Liu Y."/>
            <person name="Zhang J."/>
            <person name="Feng J."/>
            <person name="Wang M."/>
            <person name="Wang M."/>
            <person name="Wang L."/>
            <person name="Yao B."/>
        </authorList>
    </citation>
    <scope>NUCLEOTIDE SEQUENCE [LARGE SCALE GENOMIC DNA]</scope>
    <source>
        <strain evidence="3">Wuqing</strain>
    </source>
</reference>
<dbReference type="OrthoDB" id="5985169at2759"/>
<dbReference type="EMBL" id="JWZT01002637">
    <property type="protein sequence ID" value="KII69031.1"/>
    <property type="molecule type" value="Genomic_DNA"/>
</dbReference>
<evidence type="ECO:0000259" key="2">
    <source>
        <dbReference type="PROSITE" id="PS50234"/>
    </source>
</evidence>
<dbReference type="AlphaFoldDB" id="A0A0C2MP81"/>
<proteinExistence type="predicted"/>
<evidence type="ECO:0000313" key="3">
    <source>
        <dbReference type="EMBL" id="KII69031.1"/>
    </source>
</evidence>
<protein>
    <recommendedName>
        <fullName evidence="2">VWFA domain-containing protein</fullName>
    </recommendedName>
</protein>
<accession>A0A0C2MP81</accession>
<feature type="region of interest" description="Disordered" evidence="1">
    <location>
        <begin position="72"/>
        <end position="112"/>
    </location>
</feature>
<evidence type="ECO:0000256" key="1">
    <source>
        <dbReference type="SAM" id="MobiDB-lite"/>
    </source>
</evidence>
<comment type="caution">
    <text evidence="3">The sequence shown here is derived from an EMBL/GenBank/DDBJ whole genome shotgun (WGS) entry which is preliminary data.</text>
</comment>
<dbReference type="SUPFAM" id="SSF53300">
    <property type="entry name" value="vWA-like"/>
    <property type="match status" value="1"/>
</dbReference>
<feature type="domain" description="VWFA" evidence="2">
    <location>
        <begin position="1"/>
        <end position="59"/>
    </location>
</feature>
<feature type="compositionally biased region" description="Polar residues" evidence="1">
    <location>
        <begin position="84"/>
        <end position="96"/>
    </location>
</feature>
<name>A0A0C2MP81_THEKT</name>
<dbReference type="PROSITE" id="PS50234">
    <property type="entry name" value="VWFA"/>
    <property type="match status" value="1"/>
</dbReference>
<organism evidence="3 4">
    <name type="scientific">Thelohanellus kitauei</name>
    <name type="common">Myxosporean</name>
    <dbReference type="NCBI Taxonomy" id="669202"/>
    <lineage>
        <taxon>Eukaryota</taxon>
        <taxon>Metazoa</taxon>
        <taxon>Cnidaria</taxon>
        <taxon>Myxozoa</taxon>
        <taxon>Myxosporea</taxon>
        <taxon>Bivalvulida</taxon>
        <taxon>Platysporina</taxon>
        <taxon>Myxobolidae</taxon>
        <taxon>Thelohanellus</taxon>
    </lineage>
</organism>
<dbReference type="Gene3D" id="3.40.50.410">
    <property type="entry name" value="von Willebrand factor, type A domain"/>
    <property type="match status" value="1"/>
</dbReference>
<dbReference type="Proteomes" id="UP000031668">
    <property type="component" value="Unassembled WGS sequence"/>
</dbReference>